<feature type="compositionally biased region" description="Basic and acidic residues" evidence="1">
    <location>
        <begin position="160"/>
        <end position="176"/>
    </location>
</feature>
<feature type="compositionally biased region" description="Low complexity" evidence="1">
    <location>
        <begin position="207"/>
        <end position="221"/>
    </location>
</feature>
<organism evidence="2 3">
    <name type="scientific">Rangifer tarandus platyrhynchus</name>
    <name type="common">Svalbard reindeer</name>
    <dbReference type="NCBI Taxonomy" id="3082113"/>
    <lineage>
        <taxon>Eukaryota</taxon>
        <taxon>Metazoa</taxon>
        <taxon>Chordata</taxon>
        <taxon>Craniata</taxon>
        <taxon>Vertebrata</taxon>
        <taxon>Euteleostomi</taxon>
        <taxon>Mammalia</taxon>
        <taxon>Eutheria</taxon>
        <taxon>Laurasiatheria</taxon>
        <taxon>Artiodactyla</taxon>
        <taxon>Ruminantia</taxon>
        <taxon>Pecora</taxon>
        <taxon>Cervidae</taxon>
        <taxon>Odocoileinae</taxon>
        <taxon>Rangifer</taxon>
    </lineage>
</organism>
<proteinExistence type="predicted"/>
<reference evidence="2" key="1">
    <citation type="submission" date="2023-04" db="EMBL/GenBank/DDBJ databases">
        <authorList>
            <consortium name="ELIXIR-Norway"/>
        </authorList>
    </citation>
    <scope>NUCLEOTIDE SEQUENCE [LARGE SCALE GENOMIC DNA]</scope>
</reference>
<feature type="region of interest" description="Disordered" evidence="1">
    <location>
        <begin position="195"/>
        <end position="256"/>
    </location>
</feature>
<dbReference type="EMBL" id="OX459955">
    <property type="protein sequence ID" value="CAI9159770.1"/>
    <property type="molecule type" value="Genomic_DNA"/>
</dbReference>
<sequence>MGQVATSKQRTSHPLASPSDKVGAKEGKPGGPECTRPPFGRTVQAARGQTKVPGHSGGFLQALPRGNRASPEAEASLRQWSGFSRGPRGAPGYEARPGGPVWPPPPPRLHGNGWPRPGCSRLGPAGFPGRPRMPGLLLGPARFSAPLSAKPAVGPGPPPRADHPGLREAPRGWGHERGELKAQFTCCYRCETSLDAPRMSRGPPQPRRTTTPTSGSAAPSGPRGGSPAGCWRSAPRANPRTSTPTFRARLSRLRGS</sequence>
<name>A0ABN8YFG4_RANTA</name>
<feature type="compositionally biased region" description="Polar residues" evidence="1">
    <location>
        <begin position="1"/>
        <end position="14"/>
    </location>
</feature>
<keyword evidence="3" id="KW-1185">Reference proteome</keyword>
<evidence type="ECO:0000313" key="3">
    <source>
        <dbReference type="Proteomes" id="UP001176941"/>
    </source>
</evidence>
<dbReference type="Proteomes" id="UP001176941">
    <property type="component" value="Chromosome 19"/>
</dbReference>
<protein>
    <submittedName>
        <fullName evidence="2">Uncharacterized protein</fullName>
    </submittedName>
</protein>
<feature type="region of interest" description="Disordered" evidence="1">
    <location>
        <begin position="1"/>
        <end position="176"/>
    </location>
</feature>
<accession>A0ABN8YFG4</accession>
<gene>
    <name evidence="2" type="ORF">MRATA1EN1_LOCUS8732</name>
</gene>
<evidence type="ECO:0000256" key="1">
    <source>
        <dbReference type="SAM" id="MobiDB-lite"/>
    </source>
</evidence>
<evidence type="ECO:0000313" key="2">
    <source>
        <dbReference type="EMBL" id="CAI9159770.1"/>
    </source>
</evidence>